<dbReference type="Proteomes" id="UP001158066">
    <property type="component" value="Unassembled WGS sequence"/>
</dbReference>
<evidence type="ECO:0000259" key="1">
    <source>
        <dbReference type="Pfam" id="PF00534"/>
    </source>
</evidence>
<accession>A0AA45WVD3</accession>
<proteinExistence type="predicted"/>
<dbReference type="CDD" id="cd03801">
    <property type="entry name" value="GT4_PimA-like"/>
    <property type="match status" value="1"/>
</dbReference>
<dbReference type="Gene3D" id="3.40.50.2000">
    <property type="entry name" value="Glycogen Phosphorylase B"/>
    <property type="match status" value="2"/>
</dbReference>
<name>A0AA45WVD3_9CLOT</name>
<sequence length="385" mass="44693">MYRRTDLVEKDLYGGIKLKIAVVTLVDLSLPILRGVKKKIEGQSRALVDLGHEVDIFFFEGYHYCTKDFLTASVKKIRPLSTKYAYQYLLSMLKAKNYDMIYMRYPFSDHALIEFLSSVKKKNNKIKIVMEFPTLPYEEELQNRKATLMKDKFFRGYLKDLVDTAICNSYAEDVFGIKSHLIGNGIDVQELPLKHKRNHIDDEINLVGVANLSFWHGYDRLIEGMRQYKSRKSKASVKFTIVGEGEELSRLRRKVRERHLDDLVIFTGFLTGEDLDKVYETAHIGVGVLGFYRKSLDNGSPLKEREYCARGIPFVYGYDDIDFPAHFPYALRFPNDETPINVESIVEFAQHVHSIHNVNEAMRKFAEENLSWKVKMQDIITTSLR</sequence>
<evidence type="ECO:0000313" key="2">
    <source>
        <dbReference type="EMBL" id="SMP52694.1"/>
    </source>
</evidence>
<reference evidence="2" key="1">
    <citation type="submission" date="2017-05" db="EMBL/GenBank/DDBJ databases">
        <authorList>
            <person name="Varghese N."/>
            <person name="Submissions S."/>
        </authorList>
    </citation>
    <scope>NUCLEOTIDE SEQUENCE</scope>
    <source>
        <strain evidence="2">Su22</strain>
    </source>
</reference>
<comment type="caution">
    <text evidence="2">The sequence shown here is derived from an EMBL/GenBank/DDBJ whole genome shotgun (WGS) entry which is preliminary data.</text>
</comment>
<dbReference type="GO" id="GO:0016757">
    <property type="term" value="F:glycosyltransferase activity"/>
    <property type="evidence" value="ECO:0007669"/>
    <property type="project" value="InterPro"/>
</dbReference>
<protein>
    <submittedName>
        <fullName evidence="2">Glycosyltransferase involved in cell wall bisynthesis</fullName>
    </submittedName>
</protein>
<keyword evidence="3" id="KW-1185">Reference proteome</keyword>
<dbReference type="SUPFAM" id="SSF53756">
    <property type="entry name" value="UDP-Glycosyltransferase/glycogen phosphorylase"/>
    <property type="match status" value="1"/>
</dbReference>
<evidence type="ECO:0000313" key="3">
    <source>
        <dbReference type="Proteomes" id="UP001158066"/>
    </source>
</evidence>
<dbReference type="PANTHER" id="PTHR45947:SF3">
    <property type="entry name" value="SULFOQUINOVOSYL TRANSFERASE SQD2"/>
    <property type="match status" value="1"/>
</dbReference>
<dbReference type="PANTHER" id="PTHR45947">
    <property type="entry name" value="SULFOQUINOVOSYL TRANSFERASE SQD2"/>
    <property type="match status" value="1"/>
</dbReference>
<dbReference type="InterPro" id="IPR050194">
    <property type="entry name" value="Glycosyltransferase_grp1"/>
</dbReference>
<organism evidence="2 3">
    <name type="scientific">Anoxynatronum buryatiense</name>
    <dbReference type="NCBI Taxonomy" id="489973"/>
    <lineage>
        <taxon>Bacteria</taxon>
        <taxon>Bacillati</taxon>
        <taxon>Bacillota</taxon>
        <taxon>Clostridia</taxon>
        <taxon>Eubacteriales</taxon>
        <taxon>Clostridiaceae</taxon>
        <taxon>Anoxynatronum</taxon>
    </lineage>
</organism>
<dbReference type="Pfam" id="PF00534">
    <property type="entry name" value="Glycos_transf_1"/>
    <property type="match status" value="1"/>
</dbReference>
<dbReference type="InterPro" id="IPR001296">
    <property type="entry name" value="Glyco_trans_1"/>
</dbReference>
<dbReference type="AlphaFoldDB" id="A0AA45WVD3"/>
<feature type="domain" description="Glycosyl transferase family 1" evidence="1">
    <location>
        <begin position="196"/>
        <end position="286"/>
    </location>
</feature>
<dbReference type="EMBL" id="FXUF01000004">
    <property type="protein sequence ID" value="SMP52694.1"/>
    <property type="molecule type" value="Genomic_DNA"/>
</dbReference>
<gene>
    <name evidence="2" type="ORF">SAMN06296020_104271</name>
</gene>